<dbReference type="InterPro" id="IPR002347">
    <property type="entry name" value="SDR_fam"/>
</dbReference>
<reference evidence="4 5" key="1">
    <citation type="submission" date="2020-03" db="EMBL/GenBank/DDBJ databases">
        <authorList>
            <person name="Sun Q."/>
        </authorList>
    </citation>
    <scope>NUCLEOTIDE SEQUENCE [LARGE SCALE GENOMIC DNA]</scope>
    <source>
        <strain evidence="4 5">KACC 21451</strain>
    </source>
</reference>
<evidence type="ECO:0000256" key="1">
    <source>
        <dbReference type="ARBA" id="ARBA00006484"/>
    </source>
</evidence>
<dbReference type="PIRSF" id="PIRSF000126">
    <property type="entry name" value="11-beta-HSD1"/>
    <property type="match status" value="1"/>
</dbReference>
<dbReference type="EMBL" id="JAAVUM010000006">
    <property type="protein sequence ID" value="NKE05806.1"/>
    <property type="molecule type" value="Genomic_DNA"/>
</dbReference>
<dbReference type="AlphaFoldDB" id="A0A846TVP0"/>
<evidence type="ECO:0000313" key="4">
    <source>
        <dbReference type="EMBL" id="NKE05806.1"/>
    </source>
</evidence>
<gene>
    <name evidence="4" type="ORF">GWK17_10065</name>
</gene>
<sequence>MNKTALITGATSGLGYDFVGMFAQDGFDLVLVARNQAKMEEIKSQYPHLNVTIITKDLSRPNAAKEVYEEVKSAGITIDTLVNNAGFGLMGNFDDLDIQNQSEMIQLNNTALTELTYYFLPEMKGNSHRARILNVASTAAFQPGPMMAVYYATKAYVLSFSEALAEELAGTNVTVTTLCPGATKTNFASVANVAKTKMFSGAMSSHEVAKQGYQALMAGKRVVITGSTNKVGAYAAKFLPRSLAAKIAKYVAQEA</sequence>
<dbReference type="SUPFAM" id="SSF51735">
    <property type="entry name" value="NAD(P)-binding Rossmann-fold domains"/>
    <property type="match status" value="1"/>
</dbReference>
<dbReference type="GO" id="GO:0016020">
    <property type="term" value="C:membrane"/>
    <property type="evidence" value="ECO:0007669"/>
    <property type="project" value="TreeGrafter"/>
</dbReference>
<dbReference type="Proteomes" id="UP000587942">
    <property type="component" value="Unassembled WGS sequence"/>
</dbReference>
<dbReference type="PRINTS" id="PR00080">
    <property type="entry name" value="SDRFAMILY"/>
</dbReference>
<proteinExistence type="inferred from homology"/>
<accession>A0A846TVP0</accession>
<evidence type="ECO:0000256" key="3">
    <source>
        <dbReference type="RuleBase" id="RU000363"/>
    </source>
</evidence>
<comment type="similarity">
    <text evidence="1 3">Belongs to the short-chain dehydrogenases/reductases (SDR) family.</text>
</comment>
<comment type="caution">
    <text evidence="4">The sequence shown here is derived from an EMBL/GenBank/DDBJ whole genome shotgun (WGS) entry which is preliminary data.</text>
</comment>
<dbReference type="InterPro" id="IPR036291">
    <property type="entry name" value="NAD(P)-bd_dom_sf"/>
</dbReference>
<dbReference type="CDD" id="cd05233">
    <property type="entry name" value="SDR_c"/>
    <property type="match status" value="1"/>
</dbReference>
<dbReference type="Gene3D" id="3.40.50.720">
    <property type="entry name" value="NAD(P)-binding Rossmann-like Domain"/>
    <property type="match status" value="1"/>
</dbReference>
<dbReference type="GO" id="GO:0016491">
    <property type="term" value="F:oxidoreductase activity"/>
    <property type="evidence" value="ECO:0007669"/>
    <property type="project" value="UniProtKB-KW"/>
</dbReference>
<dbReference type="PANTHER" id="PTHR44196">
    <property type="entry name" value="DEHYDROGENASE/REDUCTASE SDR FAMILY MEMBER 7B"/>
    <property type="match status" value="1"/>
</dbReference>
<evidence type="ECO:0000256" key="2">
    <source>
        <dbReference type="ARBA" id="ARBA00023002"/>
    </source>
</evidence>
<dbReference type="RefSeq" id="WP_167832248.1">
    <property type="nucleotide sequence ID" value="NZ_JAAVUM010000006.1"/>
</dbReference>
<protein>
    <submittedName>
        <fullName evidence="4">SDR family oxidoreductase</fullName>
    </submittedName>
</protein>
<organism evidence="4 5">
    <name type="scientific">Mesobacillus selenatarsenatis</name>
    <dbReference type="NCBI Taxonomy" id="388741"/>
    <lineage>
        <taxon>Bacteria</taxon>
        <taxon>Bacillati</taxon>
        <taxon>Bacillota</taxon>
        <taxon>Bacilli</taxon>
        <taxon>Bacillales</taxon>
        <taxon>Bacillaceae</taxon>
        <taxon>Mesobacillus</taxon>
    </lineage>
</organism>
<name>A0A846TVP0_9BACI</name>
<dbReference type="PRINTS" id="PR00081">
    <property type="entry name" value="GDHRDH"/>
</dbReference>
<evidence type="ECO:0000313" key="5">
    <source>
        <dbReference type="Proteomes" id="UP000587942"/>
    </source>
</evidence>
<keyword evidence="2" id="KW-0560">Oxidoreductase</keyword>
<dbReference type="PANTHER" id="PTHR44196:SF2">
    <property type="entry name" value="SHORT-CHAIN DEHYDROGENASE-RELATED"/>
    <property type="match status" value="1"/>
</dbReference>
<dbReference type="Pfam" id="PF00106">
    <property type="entry name" value="adh_short"/>
    <property type="match status" value="1"/>
</dbReference>